<dbReference type="InterPro" id="IPR018541">
    <property type="entry name" value="Ftsk_gamma"/>
</dbReference>
<gene>
    <name evidence="2" type="ORF">BKG96_10725</name>
</gene>
<evidence type="ECO:0000313" key="3">
    <source>
        <dbReference type="Proteomes" id="UP000189114"/>
    </source>
</evidence>
<dbReference type="Pfam" id="PF09397">
    <property type="entry name" value="FtsK_gamma"/>
    <property type="match status" value="1"/>
</dbReference>
<name>A0A1V3KF46_9PAST</name>
<evidence type="ECO:0000259" key="1">
    <source>
        <dbReference type="SMART" id="SM00843"/>
    </source>
</evidence>
<dbReference type="RefSeq" id="WP_077587435.1">
    <property type="nucleotide sequence ID" value="NZ_MLAE01000097.1"/>
</dbReference>
<dbReference type="AlphaFoldDB" id="A0A1V3KF46"/>
<dbReference type="SUPFAM" id="SSF46785">
    <property type="entry name" value="Winged helix' DNA-binding domain"/>
    <property type="match status" value="1"/>
</dbReference>
<accession>A0A1V3KF46</accession>
<comment type="caution">
    <text evidence="2">The sequence shown here is derived from an EMBL/GenBank/DDBJ whole genome shotgun (WGS) entry which is preliminary data.</text>
</comment>
<dbReference type="InterPro" id="IPR036388">
    <property type="entry name" value="WH-like_DNA-bd_sf"/>
</dbReference>
<feature type="domain" description="FtsK gamma" evidence="1">
    <location>
        <begin position="2"/>
        <end position="64"/>
    </location>
</feature>
<proteinExistence type="predicted"/>
<protein>
    <recommendedName>
        <fullName evidence="1">FtsK gamma domain-containing protein</fullName>
    </recommendedName>
</protein>
<organism evidence="2 3">
    <name type="scientific">Rodentibacter caecimuris</name>
    <dbReference type="NCBI Taxonomy" id="1796644"/>
    <lineage>
        <taxon>Bacteria</taxon>
        <taxon>Pseudomonadati</taxon>
        <taxon>Pseudomonadota</taxon>
        <taxon>Gammaproteobacteria</taxon>
        <taxon>Pasteurellales</taxon>
        <taxon>Pasteurellaceae</taxon>
        <taxon>Rodentibacter</taxon>
    </lineage>
</organism>
<dbReference type="SMART" id="SM00843">
    <property type="entry name" value="Ftsk_gamma"/>
    <property type="match status" value="1"/>
</dbReference>
<reference evidence="3" key="1">
    <citation type="submission" date="2016-10" db="EMBL/GenBank/DDBJ databases">
        <title>Rodentibacter gen. nov. and new species.</title>
        <authorList>
            <person name="Christensen H."/>
        </authorList>
    </citation>
    <scope>NUCLEOTIDE SEQUENCE [LARGE SCALE GENOMIC DNA]</scope>
    <source>
        <strain evidence="3">Ppn152</strain>
    </source>
</reference>
<evidence type="ECO:0000313" key="2">
    <source>
        <dbReference type="EMBL" id="OOF75284.1"/>
    </source>
</evidence>
<dbReference type="EMBL" id="MLAE01000097">
    <property type="protein sequence ID" value="OOF75284.1"/>
    <property type="molecule type" value="Genomic_DNA"/>
</dbReference>
<dbReference type="InterPro" id="IPR036390">
    <property type="entry name" value="WH_DNA-bd_sf"/>
</dbReference>
<dbReference type="Proteomes" id="UP000189114">
    <property type="component" value="Unassembled WGS sequence"/>
</dbReference>
<sequence>MNKDPLLNDVKQFILESQFVSVSAIQRRFQIGFIRAERILEQLEKGRFVSKKDKNFRRKIVEEK</sequence>
<dbReference type="Gene3D" id="1.10.10.10">
    <property type="entry name" value="Winged helix-like DNA-binding domain superfamily/Winged helix DNA-binding domain"/>
    <property type="match status" value="1"/>
</dbReference>